<comment type="caution">
    <text evidence="1">The sequence shown here is derived from an EMBL/GenBank/DDBJ whole genome shotgun (WGS) entry which is preliminary data.</text>
</comment>
<sequence>MGHNSVFGDHLIGILFCTLTLKLSSKLNQIKSKAVRFCRGHITSIIFWLTDRQVAGSAYSLDIVGVQGSNYLAGSNCKFIYSIKNSYVVLSWFFYFCFKYMPAAKRGRNQLVT</sequence>
<keyword evidence="2" id="KW-1185">Reference proteome</keyword>
<name>A0ACB9IMZ2_9ASTR</name>
<dbReference type="Proteomes" id="UP001056120">
    <property type="component" value="Linkage Group LG08"/>
</dbReference>
<evidence type="ECO:0000313" key="1">
    <source>
        <dbReference type="EMBL" id="KAI3809181.1"/>
    </source>
</evidence>
<gene>
    <name evidence="1" type="ORF">L1987_25151</name>
</gene>
<protein>
    <submittedName>
        <fullName evidence="1">Uncharacterized protein</fullName>
    </submittedName>
</protein>
<reference evidence="1 2" key="2">
    <citation type="journal article" date="2022" name="Mol. Ecol. Resour.">
        <title>The genomes of chicory, endive, great burdock and yacon provide insights into Asteraceae paleo-polyploidization history and plant inulin production.</title>
        <authorList>
            <person name="Fan W."/>
            <person name="Wang S."/>
            <person name="Wang H."/>
            <person name="Wang A."/>
            <person name="Jiang F."/>
            <person name="Liu H."/>
            <person name="Zhao H."/>
            <person name="Xu D."/>
            <person name="Zhang Y."/>
        </authorList>
    </citation>
    <scope>NUCLEOTIDE SEQUENCE [LARGE SCALE GENOMIC DNA]</scope>
    <source>
        <strain evidence="2">cv. Yunnan</strain>
        <tissue evidence="1">Leaves</tissue>
    </source>
</reference>
<evidence type="ECO:0000313" key="2">
    <source>
        <dbReference type="Proteomes" id="UP001056120"/>
    </source>
</evidence>
<proteinExistence type="predicted"/>
<organism evidence="1 2">
    <name type="scientific">Smallanthus sonchifolius</name>
    <dbReference type="NCBI Taxonomy" id="185202"/>
    <lineage>
        <taxon>Eukaryota</taxon>
        <taxon>Viridiplantae</taxon>
        <taxon>Streptophyta</taxon>
        <taxon>Embryophyta</taxon>
        <taxon>Tracheophyta</taxon>
        <taxon>Spermatophyta</taxon>
        <taxon>Magnoliopsida</taxon>
        <taxon>eudicotyledons</taxon>
        <taxon>Gunneridae</taxon>
        <taxon>Pentapetalae</taxon>
        <taxon>asterids</taxon>
        <taxon>campanulids</taxon>
        <taxon>Asterales</taxon>
        <taxon>Asteraceae</taxon>
        <taxon>Asteroideae</taxon>
        <taxon>Heliantheae alliance</taxon>
        <taxon>Millerieae</taxon>
        <taxon>Smallanthus</taxon>
    </lineage>
</organism>
<dbReference type="EMBL" id="CM042025">
    <property type="protein sequence ID" value="KAI3809181.1"/>
    <property type="molecule type" value="Genomic_DNA"/>
</dbReference>
<accession>A0ACB9IMZ2</accession>
<reference evidence="2" key="1">
    <citation type="journal article" date="2022" name="Mol. Ecol. Resour.">
        <title>The genomes of chicory, endive, great burdock and yacon provide insights into Asteraceae palaeo-polyploidization history and plant inulin production.</title>
        <authorList>
            <person name="Fan W."/>
            <person name="Wang S."/>
            <person name="Wang H."/>
            <person name="Wang A."/>
            <person name="Jiang F."/>
            <person name="Liu H."/>
            <person name="Zhao H."/>
            <person name="Xu D."/>
            <person name="Zhang Y."/>
        </authorList>
    </citation>
    <scope>NUCLEOTIDE SEQUENCE [LARGE SCALE GENOMIC DNA]</scope>
    <source>
        <strain evidence="2">cv. Yunnan</strain>
    </source>
</reference>